<proteinExistence type="predicted"/>
<reference evidence="1 2" key="1">
    <citation type="submission" date="2015-05" db="EMBL/GenBank/DDBJ databases">
        <title>A genomic and transcriptomic approach to investigate the blue pigment phenotype in Pseudomonas fluorescens.</title>
        <authorList>
            <person name="Andreani N.A."/>
            <person name="Cardazzo B."/>
        </authorList>
    </citation>
    <scope>NUCLEOTIDE SEQUENCE [LARGE SCALE GENOMIC DNA]</scope>
    <source>
        <strain evidence="1 2">Ps_40</strain>
    </source>
</reference>
<dbReference type="RefSeq" id="WP_056789811.1">
    <property type="nucleotide sequence ID" value="NZ_LCYC01000058.1"/>
</dbReference>
<comment type="caution">
    <text evidence="1">The sequence shown here is derived from an EMBL/GenBank/DDBJ whole genome shotgun (WGS) entry which is preliminary data.</text>
</comment>
<dbReference type="AlphaFoldDB" id="A0A109KMH4"/>
<organism evidence="1 2">
    <name type="scientific">Pseudomonas fluorescens</name>
    <dbReference type="NCBI Taxonomy" id="294"/>
    <lineage>
        <taxon>Bacteria</taxon>
        <taxon>Pseudomonadati</taxon>
        <taxon>Pseudomonadota</taxon>
        <taxon>Gammaproteobacteria</taxon>
        <taxon>Pseudomonadales</taxon>
        <taxon>Pseudomonadaceae</taxon>
        <taxon>Pseudomonas</taxon>
    </lineage>
</organism>
<protein>
    <recommendedName>
        <fullName evidence="3">DUF1120 domain-containing protein</fullName>
    </recommendedName>
</protein>
<dbReference type="Pfam" id="PF06551">
    <property type="entry name" value="DUF1120"/>
    <property type="match status" value="1"/>
</dbReference>
<sequence length="227" mass="24504">MAAQSLNSGRHGRRLALPVLMAWGRNLAIVLGLAAMTDAHGASAVDLTVTGRVTPDACHIELTNDGTVDHGKIPAHSLNADEFTVLPIQTLDLRVQCARPMLFALVGLDNRADSSSAPDYFYGLGRNIHVPEERLGSVALAYRNAVGDAQAMQVMASSDNGETWSQEPNAYPRAYMAFAPVGERQPDFIGQLTVQVQVSTAINFSQYLTLDQEVPLDGAIVLDLRYL</sequence>
<evidence type="ECO:0000313" key="1">
    <source>
        <dbReference type="EMBL" id="KWV71850.1"/>
    </source>
</evidence>
<evidence type="ECO:0008006" key="3">
    <source>
        <dbReference type="Google" id="ProtNLM"/>
    </source>
</evidence>
<accession>A0A109KMH4</accession>
<dbReference type="EMBL" id="LCYC01000058">
    <property type="protein sequence ID" value="KWV71850.1"/>
    <property type="molecule type" value="Genomic_DNA"/>
</dbReference>
<dbReference type="Proteomes" id="UP000063434">
    <property type="component" value="Unassembled WGS sequence"/>
</dbReference>
<name>A0A109KMH4_PSEFL</name>
<dbReference type="PATRIC" id="fig|294.195.peg.4691"/>
<dbReference type="InterPro" id="IPR010546">
    <property type="entry name" value="DUF1120"/>
</dbReference>
<evidence type="ECO:0000313" key="2">
    <source>
        <dbReference type="Proteomes" id="UP000063434"/>
    </source>
</evidence>
<gene>
    <name evidence="1" type="ORF">PFL603g_04391</name>
</gene>